<dbReference type="EMBL" id="BGPR01062144">
    <property type="protein sequence ID" value="GBO37619.1"/>
    <property type="molecule type" value="Genomic_DNA"/>
</dbReference>
<keyword evidence="4" id="KW-1185">Reference proteome</keyword>
<feature type="region of interest" description="Disordered" evidence="1">
    <location>
        <begin position="1"/>
        <end position="23"/>
    </location>
</feature>
<gene>
    <name evidence="3" type="ORF">AVEN_264659_1</name>
    <name evidence="2" type="ORF">AVEN_67972_1</name>
</gene>
<sequence>GEARPENFGFRGKTNEPEERFQELRSSDSFNLTRFIIENSIRSDWWCSRPVLGCQYHHYGRSNNFCGIMDLAQDLSQQDEELSKCKHNV</sequence>
<comment type="caution">
    <text evidence="2">The sequence shown here is derived from an EMBL/GenBank/DDBJ whole genome shotgun (WGS) entry which is preliminary data.</text>
</comment>
<dbReference type="AlphaFoldDB" id="A0A4Y2WMG0"/>
<dbReference type="EMBL" id="BGPR01062136">
    <property type="protein sequence ID" value="GBO37610.1"/>
    <property type="molecule type" value="Genomic_DNA"/>
</dbReference>
<organism evidence="2 4">
    <name type="scientific">Araneus ventricosus</name>
    <name type="common">Orbweaver spider</name>
    <name type="synonym">Epeira ventricosa</name>
    <dbReference type="NCBI Taxonomy" id="182803"/>
    <lineage>
        <taxon>Eukaryota</taxon>
        <taxon>Metazoa</taxon>
        <taxon>Ecdysozoa</taxon>
        <taxon>Arthropoda</taxon>
        <taxon>Chelicerata</taxon>
        <taxon>Arachnida</taxon>
        <taxon>Araneae</taxon>
        <taxon>Araneomorphae</taxon>
        <taxon>Entelegynae</taxon>
        <taxon>Araneoidea</taxon>
        <taxon>Araneidae</taxon>
        <taxon>Araneus</taxon>
    </lineage>
</organism>
<protein>
    <submittedName>
        <fullName evidence="2">Uncharacterized protein</fullName>
    </submittedName>
</protein>
<reference evidence="2 4" key="1">
    <citation type="journal article" date="2019" name="Sci. Rep.">
        <title>Orb-weaving spider Araneus ventricosus genome elucidates the spidroin gene catalogue.</title>
        <authorList>
            <person name="Kono N."/>
            <person name="Nakamura H."/>
            <person name="Ohtoshi R."/>
            <person name="Moran D.A.P."/>
            <person name="Shinohara A."/>
            <person name="Yoshida Y."/>
            <person name="Fujiwara M."/>
            <person name="Mori M."/>
            <person name="Tomita M."/>
            <person name="Arakawa K."/>
        </authorList>
    </citation>
    <scope>NUCLEOTIDE SEQUENCE [LARGE SCALE GENOMIC DNA]</scope>
</reference>
<dbReference type="Proteomes" id="UP000499080">
    <property type="component" value="Unassembled WGS sequence"/>
</dbReference>
<evidence type="ECO:0000313" key="3">
    <source>
        <dbReference type="EMBL" id="GBO37619.1"/>
    </source>
</evidence>
<accession>A0A4Y2WMG0</accession>
<proteinExistence type="predicted"/>
<name>A0A4Y2WMG0_ARAVE</name>
<evidence type="ECO:0000313" key="2">
    <source>
        <dbReference type="EMBL" id="GBO37610.1"/>
    </source>
</evidence>
<evidence type="ECO:0000313" key="4">
    <source>
        <dbReference type="Proteomes" id="UP000499080"/>
    </source>
</evidence>
<evidence type="ECO:0000256" key="1">
    <source>
        <dbReference type="SAM" id="MobiDB-lite"/>
    </source>
</evidence>
<feature type="compositionally biased region" description="Basic and acidic residues" evidence="1">
    <location>
        <begin position="13"/>
        <end position="23"/>
    </location>
</feature>
<feature type="non-terminal residue" evidence="2">
    <location>
        <position position="1"/>
    </location>
</feature>